<dbReference type="AlphaFoldDB" id="A0A3N4LKK8"/>
<dbReference type="OrthoDB" id="5153521at2759"/>
<reference evidence="1 2" key="1">
    <citation type="journal article" date="2018" name="Nat. Ecol. Evol.">
        <title>Pezizomycetes genomes reveal the molecular basis of ectomycorrhizal truffle lifestyle.</title>
        <authorList>
            <person name="Murat C."/>
            <person name="Payen T."/>
            <person name="Noel B."/>
            <person name="Kuo A."/>
            <person name="Morin E."/>
            <person name="Chen J."/>
            <person name="Kohler A."/>
            <person name="Krizsan K."/>
            <person name="Balestrini R."/>
            <person name="Da Silva C."/>
            <person name="Montanini B."/>
            <person name="Hainaut M."/>
            <person name="Levati E."/>
            <person name="Barry K.W."/>
            <person name="Belfiori B."/>
            <person name="Cichocki N."/>
            <person name="Clum A."/>
            <person name="Dockter R.B."/>
            <person name="Fauchery L."/>
            <person name="Guy J."/>
            <person name="Iotti M."/>
            <person name="Le Tacon F."/>
            <person name="Lindquist E.A."/>
            <person name="Lipzen A."/>
            <person name="Malagnac F."/>
            <person name="Mello A."/>
            <person name="Molinier V."/>
            <person name="Miyauchi S."/>
            <person name="Poulain J."/>
            <person name="Riccioni C."/>
            <person name="Rubini A."/>
            <person name="Sitrit Y."/>
            <person name="Splivallo R."/>
            <person name="Traeger S."/>
            <person name="Wang M."/>
            <person name="Zifcakova L."/>
            <person name="Wipf D."/>
            <person name="Zambonelli A."/>
            <person name="Paolocci F."/>
            <person name="Nowrousian M."/>
            <person name="Ottonello S."/>
            <person name="Baldrian P."/>
            <person name="Spatafora J.W."/>
            <person name="Henrissat B."/>
            <person name="Nagy L.G."/>
            <person name="Aury J.M."/>
            <person name="Wincker P."/>
            <person name="Grigoriev I.V."/>
            <person name="Bonfante P."/>
            <person name="Martin F.M."/>
        </authorList>
    </citation>
    <scope>NUCLEOTIDE SEQUENCE [LARGE SCALE GENOMIC DNA]</scope>
    <source>
        <strain evidence="1 2">ATCC MYA-4762</strain>
    </source>
</reference>
<keyword evidence="2" id="KW-1185">Reference proteome</keyword>
<proteinExistence type="predicted"/>
<organism evidence="1 2">
    <name type="scientific">Terfezia boudieri ATCC MYA-4762</name>
    <dbReference type="NCBI Taxonomy" id="1051890"/>
    <lineage>
        <taxon>Eukaryota</taxon>
        <taxon>Fungi</taxon>
        <taxon>Dikarya</taxon>
        <taxon>Ascomycota</taxon>
        <taxon>Pezizomycotina</taxon>
        <taxon>Pezizomycetes</taxon>
        <taxon>Pezizales</taxon>
        <taxon>Pezizaceae</taxon>
        <taxon>Terfezia</taxon>
    </lineage>
</organism>
<gene>
    <name evidence="1" type="ORF">L211DRAFT_270163</name>
</gene>
<dbReference type="InParanoid" id="A0A3N4LKK8"/>
<accession>A0A3N4LKK8</accession>
<name>A0A3N4LKK8_9PEZI</name>
<sequence length="187" mass="21134">MSVVLGLKDCRSDAVPVRREKEKKVRYRNVNAALIGTVREGVADRNQAVWTEKNKYKMNDVHGPRTTSKEIGQLLAKKASTLRRDWQTSEDYSLRSGKSRKGSKAKRVAMISSIHSEVDDDAIPGVAYSFDEYSGPSYGTDILATLVDQAEIKYENKVFDKLVKAEYEMVETTSEEDSDEEFELIDL</sequence>
<evidence type="ECO:0000313" key="2">
    <source>
        <dbReference type="Proteomes" id="UP000267821"/>
    </source>
</evidence>
<evidence type="ECO:0000313" key="1">
    <source>
        <dbReference type="EMBL" id="RPB23473.1"/>
    </source>
</evidence>
<dbReference type="EMBL" id="ML121546">
    <property type="protein sequence ID" value="RPB23473.1"/>
    <property type="molecule type" value="Genomic_DNA"/>
</dbReference>
<dbReference type="Proteomes" id="UP000267821">
    <property type="component" value="Unassembled WGS sequence"/>
</dbReference>
<protein>
    <submittedName>
        <fullName evidence="1">Uncharacterized protein</fullName>
    </submittedName>
</protein>